<evidence type="ECO:0000256" key="3">
    <source>
        <dbReference type="ARBA" id="ARBA00022741"/>
    </source>
</evidence>
<dbReference type="PANTHER" id="PTHR43335">
    <property type="entry name" value="ABC TRANSPORTER, ATP-BINDING PROTEIN"/>
    <property type="match status" value="1"/>
</dbReference>
<proteinExistence type="inferred from homology"/>
<dbReference type="InterPro" id="IPR003439">
    <property type="entry name" value="ABC_transporter-like_ATP-bd"/>
</dbReference>
<dbReference type="PROSITE" id="PS50893">
    <property type="entry name" value="ABC_TRANSPORTER_2"/>
    <property type="match status" value="1"/>
</dbReference>
<protein>
    <submittedName>
        <fullName evidence="7">ATP-binding cassette domain-containing protein</fullName>
    </submittedName>
</protein>
<dbReference type="RefSeq" id="WP_222580018.1">
    <property type="nucleotide sequence ID" value="NZ_JAHVHU010000009.1"/>
</dbReference>
<dbReference type="InterPro" id="IPR027417">
    <property type="entry name" value="P-loop_NTPase"/>
</dbReference>
<evidence type="ECO:0000256" key="5">
    <source>
        <dbReference type="SAM" id="MobiDB-lite"/>
    </source>
</evidence>
<dbReference type="Gene3D" id="3.40.50.300">
    <property type="entry name" value="P-loop containing nucleotide triphosphate hydrolases"/>
    <property type="match status" value="1"/>
</dbReference>
<feature type="region of interest" description="Disordered" evidence="5">
    <location>
        <begin position="308"/>
        <end position="327"/>
    </location>
</feature>
<dbReference type="SMART" id="SM00382">
    <property type="entry name" value="AAA"/>
    <property type="match status" value="1"/>
</dbReference>
<evidence type="ECO:0000256" key="2">
    <source>
        <dbReference type="ARBA" id="ARBA00022448"/>
    </source>
</evidence>
<accession>A0A953HPL3</accession>
<keyword evidence="4 7" id="KW-0067">ATP-binding</keyword>
<comment type="similarity">
    <text evidence="1">Belongs to the ABC transporter superfamily.</text>
</comment>
<evidence type="ECO:0000313" key="8">
    <source>
        <dbReference type="Proteomes" id="UP000753961"/>
    </source>
</evidence>
<dbReference type="SUPFAM" id="SSF52540">
    <property type="entry name" value="P-loop containing nucleoside triphosphate hydrolases"/>
    <property type="match status" value="1"/>
</dbReference>
<reference evidence="7" key="1">
    <citation type="submission" date="2021-06" db="EMBL/GenBank/DDBJ databases">
        <title>44 bacteria genomes isolated from Dapeng, Shenzhen.</title>
        <authorList>
            <person name="Zheng W."/>
            <person name="Yu S."/>
            <person name="Huang Y."/>
        </authorList>
    </citation>
    <scope>NUCLEOTIDE SEQUENCE</scope>
    <source>
        <strain evidence="7">DP5N28-2</strain>
    </source>
</reference>
<feature type="domain" description="ABC transporter" evidence="6">
    <location>
        <begin position="3"/>
        <end position="232"/>
    </location>
</feature>
<dbReference type="Pfam" id="PF00005">
    <property type="entry name" value="ABC_tran"/>
    <property type="match status" value="1"/>
</dbReference>
<gene>
    <name evidence="7" type="ORF">KUV50_10065</name>
</gene>
<comment type="caution">
    <text evidence="7">The sequence shown here is derived from an EMBL/GenBank/DDBJ whole genome shotgun (WGS) entry which is preliminary data.</text>
</comment>
<dbReference type="Proteomes" id="UP000753961">
    <property type="component" value="Unassembled WGS sequence"/>
</dbReference>
<dbReference type="CDD" id="cd03230">
    <property type="entry name" value="ABC_DR_subfamily_A"/>
    <property type="match status" value="1"/>
</dbReference>
<dbReference type="AlphaFoldDB" id="A0A953HPL3"/>
<evidence type="ECO:0000259" key="6">
    <source>
        <dbReference type="PROSITE" id="PS50893"/>
    </source>
</evidence>
<evidence type="ECO:0000256" key="4">
    <source>
        <dbReference type="ARBA" id="ARBA00022840"/>
    </source>
</evidence>
<organism evidence="7 8">
    <name type="scientific">Membranihabitans marinus</name>
    <dbReference type="NCBI Taxonomy" id="1227546"/>
    <lineage>
        <taxon>Bacteria</taxon>
        <taxon>Pseudomonadati</taxon>
        <taxon>Bacteroidota</taxon>
        <taxon>Saprospiria</taxon>
        <taxon>Saprospirales</taxon>
        <taxon>Saprospiraceae</taxon>
        <taxon>Membranihabitans</taxon>
    </lineage>
</organism>
<dbReference type="GO" id="GO:0016887">
    <property type="term" value="F:ATP hydrolysis activity"/>
    <property type="evidence" value="ECO:0007669"/>
    <property type="project" value="InterPro"/>
</dbReference>
<evidence type="ECO:0000256" key="1">
    <source>
        <dbReference type="ARBA" id="ARBA00005417"/>
    </source>
</evidence>
<name>A0A953HPL3_9BACT</name>
<keyword evidence="8" id="KW-1185">Reference proteome</keyword>
<dbReference type="GO" id="GO:0005524">
    <property type="term" value="F:ATP binding"/>
    <property type="evidence" value="ECO:0007669"/>
    <property type="project" value="UniProtKB-KW"/>
</dbReference>
<sequence length="327" mass="36878">MSIRVHNLTKYYGDQKAVDQISFEIQTGEVIGFLGPNGAGKSTTMKMMTGYMAPSDGTIYIEGVNVAEEPLTIKRKIGYLPENNPLYTDMPIIDYLHFCAEIQGVHRDAIKERIRQMIDLCGLDDEKHKYIHELSKGYRQRVGLAQSIIHDPDVLIFDEPTTGLDPNQIIEIRKLIKKLGEEKTVILSSHILSEVEATCDRILIINQGKIVADGTAESLRKQAEGEEILHVQLGTIAGESAEMGLRSLPTVASVEKLDKKTNYFKVSSEHGKTSRKAIFDLCVKNQWYLMELTPMETRLEDVFRNVTSQPGTKNREDYMQNTKMDIA</sequence>
<keyword evidence="3" id="KW-0547">Nucleotide-binding</keyword>
<dbReference type="InterPro" id="IPR003593">
    <property type="entry name" value="AAA+_ATPase"/>
</dbReference>
<dbReference type="EMBL" id="JAHVHU010000009">
    <property type="protein sequence ID" value="MBY5958478.1"/>
    <property type="molecule type" value="Genomic_DNA"/>
</dbReference>
<evidence type="ECO:0000313" key="7">
    <source>
        <dbReference type="EMBL" id="MBY5958478.1"/>
    </source>
</evidence>
<keyword evidence="2" id="KW-0813">Transport</keyword>
<dbReference type="PANTHER" id="PTHR43335:SF4">
    <property type="entry name" value="ABC TRANSPORTER, ATP-BINDING PROTEIN"/>
    <property type="match status" value="1"/>
</dbReference>